<comment type="caution">
    <text evidence="13">The sequence shown here is derived from an EMBL/GenBank/DDBJ whole genome shotgun (WGS) entry which is preliminary data.</text>
</comment>
<dbReference type="EMBL" id="JPGN01000070">
    <property type="protein sequence ID" value="KFI18926.1"/>
    <property type="molecule type" value="Genomic_DNA"/>
</dbReference>
<evidence type="ECO:0000259" key="12">
    <source>
        <dbReference type="Pfam" id="PF01052"/>
    </source>
</evidence>
<dbReference type="Pfam" id="PF02154">
    <property type="entry name" value="FliM"/>
    <property type="match status" value="1"/>
</dbReference>
<dbReference type="InterPro" id="IPR036429">
    <property type="entry name" value="SpoA-like_sf"/>
</dbReference>
<organism evidence="13 14">
    <name type="scientific">Nitrosococcus oceani C-27</name>
    <dbReference type="NCBI Taxonomy" id="314279"/>
    <lineage>
        <taxon>Bacteria</taxon>
        <taxon>Pseudomonadati</taxon>
        <taxon>Pseudomonadota</taxon>
        <taxon>Gammaproteobacteria</taxon>
        <taxon>Chromatiales</taxon>
        <taxon>Chromatiaceae</taxon>
        <taxon>Nitrosococcus</taxon>
    </lineage>
</organism>
<keyword evidence="13" id="KW-0966">Cell projection</keyword>
<evidence type="ECO:0000256" key="9">
    <source>
        <dbReference type="ARBA" id="ARBA00025044"/>
    </source>
</evidence>
<keyword evidence="13" id="KW-0969">Cilium</keyword>
<dbReference type="GO" id="GO:0003774">
    <property type="term" value="F:cytoskeletal motor activity"/>
    <property type="evidence" value="ECO:0007669"/>
    <property type="project" value="InterPro"/>
</dbReference>
<dbReference type="PANTHER" id="PTHR30034">
    <property type="entry name" value="FLAGELLAR MOTOR SWITCH PROTEIN FLIM"/>
    <property type="match status" value="1"/>
</dbReference>
<evidence type="ECO:0000313" key="13">
    <source>
        <dbReference type="EMBL" id="KFI18926.1"/>
    </source>
</evidence>
<dbReference type="Pfam" id="PF01052">
    <property type="entry name" value="FliMN_C"/>
    <property type="match status" value="1"/>
</dbReference>
<reference evidence="13 14" key="1">
    <citation type="submission" date="2014-07" db="EMBL/GenBank/DDBJ databases">
        <title>Comparative analysis of Nitrosococcus oceani genome inventories of strains from Pacific and Atlantic gyres.</title>
        <authorList>
            <person name="Lim C.K."/>
            <person name="Wang L."/>
            <person name="Sayavedra-Soto L.A."/>
            <person name="Klotz M.G."/>
        </authorList>
    </citation>
    <scope>NUCLEOTIDE SEQUENCE [LARGE SCALE GENOMIC DNA]</scope>
    <source>
        <strain evidence="13 14">C-27</strain>
    </source>
</reference>
<dbReference type="AlphaFoldDB" id="A0A0E2Z109"/>
<dbReference type="InterPro" id="IPR001543">
    <property type="entry name" value="FliN-like_C"/>
</dbReference>
<dbReference type="InterPro" id="IPR028976">
    <property type="entry name" value="CheC-like_sf"/>
</dbReference>
<dbReference type="Gene3D" id="3.40.1550.10">
    <property type="entry name" value="CheC-like"/>
    <property type="match status" value="1"/>
</dbReference>
<dbReference type="PIRSF" id="PIRSF002888">
    <property type="entry name" value="FliM"/>
    <property type="match status" value="1"/>
</dbReference>
<keyword evidence="13" id="KW-0282">Flagellum</keyword>
<proteinExistence type="inferred from homology"/>
<keyword evidence="6 11" id="KW-0283">Flagellar rotation</keyword>
<keyword evidence="3 11" id="KW-1003">Cell membrane</keyword>
<protein>
    <recommendedName>
        <fullName evidence="2 10">Flagellar motor switch protein FliM</fullName>
    </recommendedName>
</protein>
<dbReference type="GO" id="GO:0009425">
    <property type="term" value="C:bacterial-type flagellum basal body"/>
    <property type="evidence" value="ECO:0007669"/>
    <property type="project" value="UniProtKB-SubCell"/>
</dbReference>
<feature type="domain" description="Flagellar motor switch protein FliN-like C-terminal" evidence="12">
    <location>
        <begin position="254"/>
        <end position="321"/>
    </location>
</feature>
<evidence type="ECO:0000256" key="10">
    <source>
        <dbReference type="NCBIfam" id="TIGR01397"/>
    </source>
</evidence>
<evidence type="ECO:0000256" key="1">
    <source>
        <dbReference type="ARBA" id="ARBA00011049"/>
    </source>
</evidence>
<dbReference type="OrthoDB" id="9806941at2"/>
<dbReference type="InterPro" id="IPR001689">
    <property type="entry name" value="Flag_FliM"/>
</dbReference>
<evidence type="ECO:0000256" key="8">
    <source>
        <dbReference type="ARBA" id="ARBA00023143"/>
    </source>
</evidence>
<evidence type="ECO:0000256" key="5">
    <source>
        <dbReference type="ARBA" id="ARBA00022519"/>
    </source>
</evidence>
<dbReference type="GO" id="GO:0005886">
    <property type="term" value="C:plasma membrane"/>
    <property type="evidence" value="ECO:0007669"/>
    <property type="project" value="UniProtKB-SubCell"/>
</dbReference>
<sequence length="336" mass="37485">MAATDILSQDEVDALLSGIAGSRSEADPRVLGDEKTIRPYDFSSEDRIARAYVPLLEMINERFARQFRLSLFNLLRRATEVTVGGVQVLKFSEYLHTLFMPTSLNLVQIDPLRGTGLFVFDPKLVFMLVEQYFGGSGQFYNRLENREFTPTEVHIIQLVLERTFADLKQAWEPVLAVNFEYLQTELNPRLATIASSSEMVVVSTFHVEFEGGGGEFHIALPYTLLEPVRELLATGKKDDFAQADGGWNQALRKNVSDAEVELSCTLTEIQLSLGEILALKSGDILPIELPSTVTALADGIPVFRVRYGIHHGSRALKVVERLLSPESFTEKSSAEL</sequence>
<dbReference type="PRINTS" id="PR00955">
    <property type="entry name" value="FLGMOTORFLIM"/>
</dbReference>
<evidence type="ECO:0000256" key="6">
    <source>
        <dbReference type="ARBA" id="ARBA00022779"/>
    </source>
</evidence>
<evidence type="ECO:0000256" key="7">
    <source>
        <dbReference type="ARBA" id="ARBA00023136"/>
    </source>
</evidence>
<comment type="function">
    <text evidence="9 11">FliM is one of three proteins (FliG, FliN, FliM) that forms the rotor-mounted switch complex (C ring), located at the base of the basal body. This complex interacts with the CheY and CheZ chemotaxis proteins, in addition to contacting components of the motor that determine the direction of flagellar rotation.</text>
</comment>
<evidence type="ECO:0000313" key="14">
    <source>
        <dbReference type="Proteomes" id="UP000028839"/>
    </source>
</evidence>
<dbReference type="PANTHER" id="PTHR30034:SF3">
    <property type="entry name" value="FLAGELLAR MOTOR SWITCH PROTEIN FLIM"/>
    <property type="match status" value="1"/>
</dbReference>
<evidence type="ECO:0000256" key="3">
    <source>
        <dbReference type="ARBA" id="ARBA00022475"/>
    </source>
</evidence>
<dbReference type="CDD" id="cd17908">
    <property type="entry name" value="FliM"/>
    <property type="match status" value="1"/>
</dbReference>
<dbReference type="NCBIfam" id="TIGR01397">
    <property type="entry name" value="fliM_switch"/>
    <property type="match status" value="1"/>
</dbReference>
<gene>
    <name evidence="13" type="ORF">IB75_11545</name>
</gene>
<dbReference type="HOGENOM" id="CLU_052646_1_2_6"/>
<dbReference type="GO" id="GO:0050918">
    <property type="term" value="P:positive chemotaxis"/>
    <property type="evidence" value="ECO:0007669"/>
    <property type="project" value="TreeGrafter"/>
</dbReference>
<keyword evidence="8 11" id="KW-0975">Bacterial flagellum</keyword>
<keyword evidence="5 11" id="KW-0997">Cell inner membrane</keyword>
<dbReference type="GO" id="GO:0071978">
    <property type="term" value="P:bacterial-type flagellum-dependent swarming motility"/>
    <property type="evidence" value="ECO:0007669"/>
    <property type="project" value="TreeGrafter"/>
</dbReference>
<dbReference type="Proteomes" id="UP000028839">
    <property type="component" value="Unassembled WGS sequence"/>
</dbReference>
<comment type="similarity">
    <text evidence="1 11">Belongs to the FliM family.</text>
</comment>
<keyword evidence="7 11" id="KW-0472">Membrane</keyword>
<dbReference type="SUPFAM" id="SSF101801">
    <property type="entry name" value="Surface presentation of antigens (SPOA)"/>
    <property type="match status" value="1"/>
</dbReference>
<accession>A0A0E2Z109</accession>
<comment type="subcellular location">
    <subcellularLocation>
        <location evidence="11">Cell inner membrane</location>
        <topology evidence="11">Peripheral membrane protein</topology>
    </subcellularLocation>
    <subcellularLocation>
        <location evidence="11">Bacterial flagellum basal body</location>
    </subcellularLocation>
</comment>
<evidence type="ECO:0000256" key="4">
    <source>
        <dbReference type="ARBA" id="ARBA00022500"/>
    </source>
</evidence>
<dbReference type="SUPFAM" id="SSF103039">
    <property type="entry name" value="CheC-like"/>
    <property type="match status" value="1"/>
</dbReference>
<evidence type="ECO:0000256" key="11">
    <source>
        <dbReference type="PIRNR" id="PIRNR002888"/>
    </source>
</evidence>
<evidence type="ECO:0000256" key="2">
    <source>
        <dbReference type="ARBA" id="ARBA00021898"/>
    </source>
</evidence>
<name>A0A0E2Z109_9GAMM</name>
<keyword evidence="4 11" id="KW-0145">Chemotaxis</keyword>